<name>A0A8J9YV41_BRALA</name>
<keyword evidence="5" id="KW-1185">Reference proteome</keyword>
<feature type="domain" description="DUF6589" evidence="3">
    <location>
        <begin position="274"/>
        <end position="349"/>
    </location>
</feature>
<feature type="coiled-coil region" evidence="1">
    <location>
        <begin position="686"/>
        <end position="713"/>
    </location>
</feature>
<sequence>MTLDLPSDYTLDYNGCQVDRRREETSLVRQGYEHAVNTDGKEKWNLTKGMKAIVALEVVDKRETDQESTVMEKEGFKRAITSLLDQGVNITEPERSCKAKFQNVYFVKRKNIVANAMPQVVLRAVMAAVLLKEDRNGAPVVTAIVEPAKRDKKAKPNGEYFVQFNDGSVTVHLPAGSAKQWIDAIEAYYDGQKVPMEGDGLSCMRGVESQDARADGNTPVDRLEGLELVTAEWHAQVTSLQDVYDDYYNPKSAKEKGTLNHARNRYIAEHNALLTPRLSAAILHNKTINFHGLPGKNIPKDLFMEFLNRKAKDGLTRLGPNMTSATVTREGNSLGVLDDILSSFDRDISLYTAISLQKDLRVRKDRIQAEGVFIANPRIQKTFCADREGTVEHSRLVESLHDFHLTSQEVGKYVKMAFPYVKVKHGTRPGGKRGTLYSGISIRQVPQSSPQSAMFGSPPGTTMYPQQSTSQSAVFGSPPGTTMYPQQSTPQSAVFGSPPGTTMYPQQFTSQSAVFGSPPGTTMYPQQSTSQSAVFGSPPGTTMYPQQSTSQSAVFGSPPGTTMYPQQSTSQSAVFGSPPGTTMYPQQSTSQSAVFGSPPGTTMYPQQSTSQSAVFGSPQGTTMYPQQSTSQSAVFGSPPGTTMYPQQSTSQSAVFGSPQGTTMYPQQSTSQSAVFGSPPTTPHHLINRYKQELEKARALNASLTQQLHAAQTLRAFEVTQTIRQEMKQITAKNTPISKSVQTVEDIRSFAVQATSEYLQQAAPTIHGIISSLLTPSYNRAVDRSESVATVMMSAIANLNSQRTNGLQTIIGLMLVATTSNDLVHALLYLC</sequence>
<evidence type="ECO:0000259" key="3">
    <source>
        <dbReference type="Pfam" id="PF20231"/>
    </source>
</evidence>
<keyword evidence="1" id="KW-0175">Coiled coil</keyword>
<feature type="domain" description="DUF6589" evidence="3">
    <location>
        <begin position="191"/>
        <end position="265"/>
    </location>
</feature>
<reference evidence="4" key="1">
    <citation type="submission" date="2022-01" db="EMBL/GenBank/DDBJ databases">
        <authorList>
            <person name="Braso-Vives M."/>
        </authorList>
    </citation>
    <scope>NUCLEOTIDE SEQUENCE</scope>
</reference>
<evidence type="ECO:0000313" key="5">
    <source>
        <dbReference type="Proteomes" id="UP000838412"/>
    </source>
</evidence>
<feature type="compositionally biased region" description="Polar residues" evidence="2">
    <location>
        <begin position="601"/>
        <end position="674"/>
    </location>
</feature>
<evidence type="ECO:0000313" key="4">
    <source>
        <dbReference type="EMBL" id="CAH1242284.1"/>
    </source>
</evidence>
<organism evidence="4 5">
    <name type="scientific">Branchiostoma lanceolatum</name>
    <name type="common">Common lancelet</name>
    <name type="synonym">Amphioxus lanceolatum</name>
    <dbReference type="NCBI Taxonomy" id="7740"/>
    <lineage>
        <taxon>Eukaryota</taxon>
        <taxon>Metazoa</taxon>
        <taxon>Chordata</taxon>
        <taxon>Cephalochordata</taxon>
        <taxon>Leptocardii</taxon>
        <taxon>Amphioxiformes</taxon>
        <taxon>Branchiostomatidae</taxon>
        <taxon>Branchiostoma</taxon>
    </lineage>
</organism>
<evidence type="ECO:0000256" key="1">
    <source>
        <dbReference type="SAM" id="Coils"/>
    </source>
</evidence>
<evidence type="ECO:0000256" key="2">
    <source>
        <dbReference type="SAM" id="MobiDB-lite"/>
    </source>
</evidence>
<accession>A0A8J9YV41</accession>
<dbReference type="EMBL" id="OV696697">
    <property type="protein sequence ID" value="CAH1242284.1"/>
    <property type="molecule type" value="Genomic_DNA"/>
</dbReference>
<dbReference type="InterPro" id="IPR046496">
    <property type="entry name" value="DUF6589"/>
</dbReference>
<protein>
    <submittedName>
        <fullName evidence="4">Hypp6536 protein</fullName>
    </submittedName>
</protein>
<dbReference type="AlphaFoldDB" id="A0A8J9YV41"/>
<dbReference type="Proteomes" id="UP000838412">
    <property type="component" value="Chromosome 12"/>
</dbReference>
<feature type="region of interest" description="Disordered" evidence="2">
    <location>
        <begin position="601"/>
        <end position="677"/>
    </location>
</feature>
<dbReference type="Pfam" id="PF20231">
    <property type="entry name" value="DUF6589"/>
    <property type="match status" value="2"/>
</dbReference>
<gene>
    <name evidence="4" type="primary">Hypp6536</name>
    <name evidence="4" type="ORF">BLAG_LOCUS5589</name>
</gene>
<proteinExistence type="predicted"/>